<name>A0AAN8WVJ2_HALRR</name>
<reference evidence="2 3" key="1">
    <citation type="submission" date="2023-11" db="EMBL/GenBank/DDBJ databases">
        <title>Halocaridina rubra genome assembly.</title>
        <authorList>
            <person name="Smith C."/>
        </authorList>
    </citation>
    <scope>NUCLEOTIDE SEQUENCE [LARGE SCALE GENOMIC DNA]</scope>
    <source>
        <strain evidence="2">EP-1</strain>
        <tissue evidence="2">Whole</tissue>
    </source>
</reference>
<evidence type="ECO:0000313" key="2">
    <source>
        <dbReference type="EMBL" id="KAK7069553.1"/>
    </source>
</evidence>
<keyword evidence="1" id="KW-1133">Transmembrane helix</keyword>
<dbReference type="AlphaFoldDB" id="A0AAN8WVJ2"/>
<keyword evidence="1" id="KW-0812">Transmembrane</keyword>
<dbReference type="Proteomes" id="UP001381693">
    <property type="component" value="Unassembled WGS sequence"/>
</dbReference>
<organism evidence="2 3">
    <name type="scientific">Halocaridina rubra</name>
    <name type="common">Hawaiian red shrimp</name>
    <dbReference type="NCBI Taxonomy" id="373956"/>
    <lineage>
        <taxon>Eukaryota</taxon>
        <taxon>Metazoa</taxon>
        <taxon>Ecdysozoa</taxon>
        <taxon>Arthropoda</taxon>
        <taxon>Crustacea</taxon>
        <taxon>Multicrustacea</taxon>
        <taxon>Malacostraca</taxon>
        <taxon>Eumalacostraca</taxon>
        <taxon>Eucarida</taxon>
        <taxon>Decapoda</taxon>
        <taxon>Pleocyemata</taxon>
        <taxon>Caridea</taxon>
        <taxon>Atyoidea</taxon>
        <taxon>Atyidae</taxon>
        <taxon>Halocaridina</taxon>
    </lineage>
</organism>
<comment type="caution">
    <text evidence="2">The sequence shown here is derived from an EMBL/GenBank/DDBJ whole genome shotgun (WGS) entry which is preliminary data.</text>
</comment>
<keyword evidence="1" id="KW-0472">Membrane</keyword>
<evidence type="ECO:0000313" key="3">
    <source>
        <dbReference type="Proteomes" id="UP001381693"/>
    </source>
</evidence>
<feature type="transmembrane region" description="Helical" evidence="1">
    <location>
        <begin position="187"/>
        <end position="209"/>
    </location>
</feature>
<dbReference type="EMBL" id="JAXCGZ010016148">
    <property type="protein sequence ID" value="KAK7069553.1"/>
    <property type="molecule type" value="Genomic_DNA"/>
</dbReference>
<protein>
    <submittedName>
        <fullName evidence="2">Uncharacterized protein</fullName>
    </submittedName>
</protein>
<sequence length="237" mass="27006">MHSVSSDHNSETYRMQCSTNNTVNTMILSNPHQEIFVHLNSDFKYMQISMKIGFCYSYSVYSGNRFITGIDLDTDRINGSVPMNLHYITGHNGLHAYQIDIESSSINFKDTINTSSNCGQFQGYRVKAIGAYFCVHSTIKENYLITTPKSINHQGYENGLDYEELRRVQSALENSSATKTINDLHRWATGAYVMAICFTLAAYILYLFVKLFQRGVYNEIQTARTRLYNANSQLDTA</sequence>
<evidence type="ECO:0000256" key="1">
    <source>
        <dbReference type="SAM" id="Phobius"/>
    </source>
</evidence>
<accession>A0AAN8WVJ2</accession>
<keyword evidence="3" id="KW-1185">Reference proteome</keyword>
<gene>
    <name evidence="2" type="ORF">SK128_003054</name>
</gene>
<proteinExistence type="predicted"/>